<evidence type="ECO:0000313" key="2">
    <source>
        <dbReference type="EMBL" id="KFB50981.1"/>
    </source>
</evidence>
<feature type="region of interest" description="Disordered" evidence="1">
    <location>
        <begin position="1"/>
        <end position="51"/>
    </location>
</feature>
<proteinExistence type="predicted"/>
<dbReference type="EMBL" id="KE525350">
    <property type="protein sequence ID" value="KFB50981.1"/>
    <property type="molecule type" value="Genomic_DNA"/>
</dbReference>
<reference evidence="3" key="2">
    <citation type="submission" date="2020-05" db="UniProtKB">
        <authorList>
            <consortium name="EnsemblMetazoa"/>
        </authorList>
    </citation>
    <scope>IDENTIFICATION</scope>
</reference>
<dbReference type="EMBL" id="ATLV01024202">
    <property type="status" value="NOT_ANNOTATED_CDS"/>
    <property type="molecule type" value="Genomic_DNA"/>
</dbReference>
<gene>
    <name evidence="2" type="ORF">ZHAS_00019025</name>
</gene>
<evidence type="ECO:0000256" key="1">
    <source>
        <dbReference type="SAM" id="MobiDB-lite"/>
    </source>
</evidence>
<organism evidence="2">
    <name type="scientific">Anopheles sinensis</name>
    <name type="common">Mosquito</name>
    <dbReference type="NCBI Taxonomy" id="74873"/>
    <lineage>
        <taxon>Eukaryota</taxon>
        <taxon>Metazoa</taxon>
        <taxon>Ecdysozoa</taxon>
        <taxon>Arthropoda</taxon>
        <taxon>Hexapoda</taxon>
        <taxon>Insecta</taxon>
        <taxon>Pterygota</taxon>
        <taxon>Neoptera</taxon>
        <taxon>Endopterygota</taxon>
        <taxon>Diptera</taxon>
        <taxon>Nematocera</taxon>
        <taxon>Culicoidea</taxon>
        <taxon>Culicidae</taxon>
        <taxon>Anophelinae</taxon>
        <taxon>Anopheles</taxon>
    </lineage>
</organism>
<accession>A0A084WL87</accession>
<protein>
    <submittedName>
        <fullName evidence="2 3">Uncharacterized protein</fullName>
    </submittedName>
</protein>
<dbReference type="Proteomes" id="UP000030765">
    <property type="component" value="Unassembled WGS sequence"/>
</dbReference>
<sequence length="103" mass="10686">MEKARARTTTLLLHASPLGTSAQRSPAPSPQPPPTVKRTGTQKNRTDQGKRPLKCARIYLQSRSKGMPTGGSISSAGDAAVAVVVVAAVELVAQCALLLSLPV</sequence>
<dbReference type="VEuPathDB" id="VectorBase:ASIC019025"/>
<evidence type="ECO:0000313" key="3">
    <source>
        <dbReference type="EnsemblMetazoa" id="ASIC019025-PA"/>
    </source>
</evidence>
<dbReference type="AlphaFoldDB" id="A0A084WL87"/>
<reference evidence="2 4" key="1">
    <citation type="journal article" date="2014" name="BMC Genomics">
        <title>Genome sequence of Anopheles sinensis provides insight into genetics basis of mosquito competence for malaria parasites.</title>
        <authorList>
            <person name="Zhou D."/>
            <person name="Zhang D."/>
            <person name="Ding G."/>
            <person name="Shi L."/>
            <person name="Hou Q."/>
            <person name="Ye Y."/>
            <person name="Xu Y."/>
            <person name="Zhou H."/>
            <person name="Xiong C."/>
            <person name="Li S."/>
            <person name="Yu J."/>
            <person name="Hong S."/>
            <person name="Yu X."/>
            <person name="Zou P."/>
            <person name="Chen C."/>
            <person name="Chang X."/>
            <person name="Wang W."/>
            <person name="Lv Y."/>
            <person name="Sun Y."/>
            <person name="Ma L."/>
            <person name="Shen B."/>
            <person name="Zhu C."/>
        </authorList>
    </citation>
    <scope>NUCLEOTIDE SEQUENCE [LARGE SCALE GENOMIC DNA]</scope>
</reference>
<dbReference type="EnsemblMetazoa" id="ASIC019025-RA">
    <property type="protein sequence ID" value="ASIC019025-PA"/>
    <property type="gene ID" value="ASIC019025"/>
</dbReference>
<keyword evidence="4" id="KW-1185">Reference proteome</keyword>
<name>A0A084WL87_ANOSI</name>
<evidence type="ECO:0000313" key="4">
    <source>
        <dbReference type="Proteomes" id="UP000030765"/>
    </source>
</evidence>